<dbReference type="GO" id="GO:0004751">
    <property type="term" value="F:ribose-5-phosphate isomerase activity"/>
    <property type="evidence" value="ECO:0007669"/>
    <property type="project" value="UniProtKB-EC"/>
</dbReference>
<evidence type="ECO:0000256" key="5">
    <source>
        <dbReference type="ARBA" id="ARBA00019150"/>
    </source>
</evidence>
<dbReference type="AlphaFoldDB" id="A0A2P2I9X7"/>
<dbReference type="Pfam" id="PF06026">
    <property type="entry name" value="Rib_5-P_isom_A"/>
    <property type="match status" value="1"/>
</dbReference>
<dbReference type="GO" id="GO:0006014">
    <property type="term" value="P:D-ribose metabolic process"/>
    <property type="evidence" value="ECO:0007669"/>
    <property type="project" value="TreeGrafter"/>
</dbReference>
<evidence type="ECO:0000256" key="3">
    <source>
        <dbReference type="ARBA" id="ARBA00008088"/>
    </source>
</evidence>
<evidence type="ECO:0000313" key="9">
    <source>
        <dbReference type="EMBL" id="LAB70829.1"/>
    </source>
</evidence>
<dbReference type="FunFam" id="3.30.70.260:FF:000018">
    <property type="entry name" value="Ribose-5-phosphate isomerase A"/>
    <property type="match status" value="1"/>
</dbReference>
<dbReference type="PANTHER" id="PTHR11934:SF0">
    <property type="entry name" value="RIBOSE-5-PHOSPHATE ISOMERASE"/>
    <property type="match status" value="1"/>
</dbReference>
<dbReference type="SUPFAM" id="SSF75445">
    <property type="entry name" value="D-ribose-5-phosphate isomerase (RpiA), lid domain"/>
    <property type="match status" value="1"/>
</dbReference>
<comment type="catalytic activity">
    <reaction evidence="1">
        <text>aldehydo-D-ribose 5-phosphate = D-ribulose 5-phosphate</text>
        <dbReference type="Rhea" id="RHEA:14657"/>
        <dbReference type="ChEBI" id="CHEBI:58121"/>
        <dbReference type="ChEBI" id="CHEBI:58273"/>
        <dbReference type="EC" id="5.3.1.6"/>
    </reaction>
</comment>
<comment type="pathway">
    <text evidence="2">Carbohydrate degradation; pentose phosphate pathway; D-ribose 5-phosphate from D-ribulose 5-phosphate (non-oxidative stage): step 1/1.</text>
</comment>
<name>A0A2P2I9X7_9CRUS</name>
<evidence type="ECO:0000256" key="7">
    <source>
        <dbReference type="ARBA" id="ARBA00029734"/>
    </source>
</evidence>
<dbReference type="FunFam" id="3.40.50.1360:FF:000014">
    <property type="entry name" value="Ribose 5-phosphate isomerase"/>
    <property type="match status" value="1"/>
</dbReference>
<evidence type="ECO:0000256" key="8">
    <source>
        <dbReference type="ARBA" id="ARBA00032273"/>
    </source>
</evidence>
<dbReference type="PANTHER" id="PTHR11934">
    <property type="entry name" value="RIBOSE-5-PHOSPHATE ISOMERASE"/>
    <property type="match status" value="1"/>
</dbReference>
<dbReference type="CDD" id="cd01398">
    <property type="entry name" value="RPI_A"/>
    <property type="match status" value="1"/>
</dbReference>
<evidence type="ECO:0000256" key="6">
    <source>
        <dbReference type="ARBA" id="ARBA00023235"/>
    </source>
</evidence>
<accession>A0A2P2I9X7</accession>
<dbReference type="GO" id="GO:0005737">
    <property type="term" value="C:cytoplasm"/>
    <property type="evidence" value="ECO:0007669"/>
    <property type="project" value="TreeGrafter"/>
</dbReference>
<dbReference type="EC" id="5.3.1.6" evidence="4"/>
<sequence>MDKTEQAKKRAAFQAVDEVLSDRQVVGIGSGSTVVYAVERIAERVRSEDLKITCVPTSFQARELIINAGLQLSDISQHSNLDVAFDGADEVDSKLNAIKGGGGCHLQEKIVAHNAKLFIIVADFRKKSKFLCEQWKRGIPVEVLPLAYVPVMKHLKKLNGKPTLRKGVRKAGPVVTDNGNFVVDVDFGILEPDKLQTIDIAMHMIPGVIETGLFVGMADRAYFGMEDGSVVVI</sequence>
<dbReference type="SUPFAM" id="SSF100950">
    <property type="entry name" value="NagB/RpiA/CoA transferase-like"/>
    <property type="match status" value="1"/>
</dbReference>
<dbReference type="EMBL" id="IACF01005243">
    <property type="protein sequence ID" value="LAB70829.1"/>
    <property type="molecule type" value="mRNA"/>
</dbReference>
<dbReference type="InterPro" id="IPR037171">
    <property type="entry name" value="NagB/RpiA_transferase-like"/>
</dbReference>
<evidence type="ECO:0000256" key="4">
    <source>
        <dbReference type="ARBA" id="ARBA00011959"/>
    </source>
</evidence>
<proteinExistence type="evidence at transcript level"/>
<reference evidence="9" key="2">
    <citation type="journal article" date="2018" name="Biosci. Biotechnol. Biochem.">
        <title>Polysaccharide hydrolase of the hadal zone amphipods Hirondellea gigas.</title>
        <authorList>
            <person name="Kobayashi H."/>
            <person name="Nagahama T."/>
            <person name="Arai W."/>
            <person name="Sasagawa Y."/>
            <person name="Umeda M."/>
            <person name="Hayashi T."/>
            <person name="Nikaido I."/>
            <person name="Watanabe H."/>
            <person name="Oguri K."/>
            <person name="Kitazato H."/>
            <person name="Fujioka K."/>
            <person name="Kido Y."/>
            <person name="Takami H."/>
        </authorList>
    </citation>
    <scope>NUCLEOTIDE SEQUENCE</scope>
    <source>
        <tissue evidence="9">Whole body</tissue>
    </source>
</reference>
<evidence type="ECO:0000313" key="10">
    <source>
        <dbReference type="EMBL" id="LAC26373.1"/>
    </source>
</evidence>
<dbReference type="InterPro" id="IPR020672">
    <property type="entry name" value="Ribose5P_isomerase_typA_subgr"/>
</dbReference>
<dbReference type="EMBL" id="IACT01007254">
    <property type="protein sequence ID" value="LAC26373.1"/>
    <property type="molecule type" value="mRNA"/>
</dbReference>
<evidence type="ECO:0000256" key="1">
    <source>
        <dbReference type="ARBA" id="ARBA00001713"/>
    </source>
</evidence>
<protein>
    <recommendedName>
        <fullName evidence="5">Ribose-5-phosphate isomerase</fullName>
        <ecNumber evidence="4">5.3.1.6</ecNumber>
    </recommendedName>
    <alternativeName>
        <fullName evidence="8">D-ribose-5-phosphate ketol-isomerase</fullName>
    </alternativeName>
    <alternativeName>
        <fullName evidence="7">Phosphoriboisomerase</fullName>
    </alternativeName>
</protein>
<dbReference type="GO" id="GO:0009052">
    <property type="term" value="P:pentose-phosphate shunt, non-oxidative branch"/>
    <property type="evidence" value="ECO:0007669"/>
    <property type="project" value="InterPro"/>
</dbReference>
<comment type="similarity">
    <text evidence="3">Belongs to the ribose 5-phosphate isomerase family.</text>
</comment>
<dbReference type="InterPro" id="IPR004788">
    <property type="entry name" value="Ribose5P_isomerase_type_A"/>
</dbReference>
<reference evidence="10" key="1">
    <citation type="submission" date="2017-11" db="EMBL/GenBank/DDBJ databases">
        <title>The sensing device of the deep-sea amphipod.</title>
        <authorList>
            <person name="Kobayashi H."/>
            <person name="Nagahama T."/>
            <person name="Arai W."/>
            <person name="Sasagawa Y."/>
            <person name="Umeda M."/>
            <person name="Hayashi T."/>
            <person name="Nikaido I."/>
            <person name="Watanabe H."/>
            <person name="Oguri K."/>
            <person name="Kitazato H."/>
            <person name="Fujioka K."/>
            <person name="Kido Y."/>
            <person name="Takami H."/>
        </authorList>
    </citation>
    <scope>NUCLEOTIDE SEQUENCE</scope>
    <source>
        <tissue evidence="10">Whole body</tissue>
    </source>
</reference>
<dbReference type="Gene3D" id="3.30.70.260">
    <property type="match status" value="1"/>
</dbReference>
<dbReference type="Gene3D" id="3.40.50.1360">
    <property type="match status" value="1"/>
</dbReference>
<organism evidence="9">
    <name type="scientific">Hirondellea gigas</name>
    <dbReference type="NCBI Taxonomy" id="1518452"/>
    <lineage>
        <taxon>Eukaryota</taxon>
        <taxon>Metazoa</taxon>
        <taxon>Ecdysozoa</taxon>
        <taxon>Arthropoda</taxon>
        <taxon>Crustacea</taxon>
        <taxon>Multicrustacea</taxon>
        <taxon>Malacostraca</taxon>
        <taxon>Eumalacostraca</taxon>
        <taxon>Peracarida</taxon>
        <taxon>Amphipoda</taxon>
        <taxon>Amphilochidea</taxon>
        <taxon>Lysianassida</taxon>
        <taxon>Lysianassidira</taxon>
        <taxon>Lysianassoidea</taxon>
        <taxon>Lysianassidae</taxon>
        <taxon>Hirondellea</taxon>
    </lineage>
</organism>
<dbReference type="UniPathway" id="UPA00115">
    <property type="reaction ID" value="UER00412"/>
</dbReference>
<dbReference type="NCBIfam" id="NF001924">
    <property type="entry name" value="PRK00702.1"/>
    <property type="match status" value="1"/>
</dbReference>
<evidence type="ECO:0000256" key="2">
    <source>
        <dbReference type="ARBA" id="ARBA00004988"/>
    </source>
</evidence>
<dbReference type="HAMAP" id="MF_00170">
    <property type="entry name" value="Rib_5P_isom_A"/>
    <property type="match status" value="1"/>
</dbReference>
<keyword evidence="6 9" id="KW-0413">Isomerase</keyword>
<dbReference type="NCBIfam" id="TIGR00021">
    <property type="entry name" value="rpiA"/>
    <property type="match status" value="1"/>
</dbReference>